<feature type="compositionally biased region" description="Basic residues" evidence="1">
    <location>
        <begin position="35"/>
        <end position="48"/>
    </location>
</feature>
<gene>
    <name evidence="2" type="ORF">SAMN05444167_0546</name>
</gene>
<dbReference type="AlphaFoldDB" id="A0A1G7G3W5"/>
<dbReference type="InterPro" id="IPR000637">
    <property type="entry name" value="HMGI/Y_DNA-bd_CS"/>
</dbReference>
<evidence type="ECO:0000313" key="3">
    <source>
        <dbReference type="Proteomes" id="UP000182427"/>
    </source>
</evidence>
<dbReference type="EMBL" id="LT629690">
    <property type="protein sequence ID" value="SDE82856.1"/>
    <property type="molecule type" value="Genomic_DNA"/>
</dbReference>
<organism evidence="2 3">
    <name type="scientific">Terriglobus roseus</name>
    <dbReference type="NCBI Taxonomy" id="392734"/>
    <lineage>
        <taxon>Bacteria</taxon>
        <taxon>Pseudomonadati</taxon>
        <taxon>Acidobacteriota</taxon>
        <taxon>Terriglobia</taxon>
        <taxon>Terriglobales</taxon>
        <taxon>Acidobacteriaceae</taxon>
        <taxon>Terriglobus</taxon>
    </lineage>
</organism>
<dbReference type="OrthoDB" id="126169at2"/>
<name>A0A1G7G3W5_9BACT</name>
<dbReference type="Proteomes" id="UP000182427">
    <property type="component" value="Chromosome I"/>
</dbReference>
<sequence>MNTNEILSAIDGEIAKLQEVRSLLTGYSDPTGTPKRGRGRPKKTVSAHPVKRVLSEDAKARIAAAQKKRWAAQKKATK</sequence>
<reference evidence="2 3" key="1">
    <citation type="submission" date="2016-10" db="EMBL/GenBank/DDBJ databases">
        <authorList>
            <person name="de Groot N.N."/>
        </authorList>
    </citation>
    <scope>NUCLEOTIDE SEQUENCE [LARGE SCALE GENOMIC DNA]</scope>
    <source>
        <strain evidence="2 3">GAS232</strain>
    </source>
</reference>
<dbReference type="PROSITE" id="PS00354">
    <property type="entry name" value="HMGI_Y"/>
    <property type="match status" value="1"/>
</dbReference>
<proteinExistence type="predicted"/>
<evidence type="ECO:0000256" key="1">
    <source>
        <dbReference type="SAM" id="MobiDB-lite"/>
    </source>
</evidence>
<protein>
    <submittedName>
        <fullName evidence="2">Uncharacterized protein</fullName>
    </submittedName>
</protein>
<evidence type="ECO:0000313" key="2">
    <source>
        <dbReference type="EMBL" id="SDE82856.1"/>
    </source>
</evidence>
<feature type="region of interest" description="Disordered" evidence="1">
    <location>
        <begin position="25"/>
        <end position="48"/>
    </location>
</feature>
<keyword evidence="3" id="KW-1185">Reference proteome</keyword>
<dbReference type="GO" id="GO:0006355">
    <property type="term" value="P:regulation of DNA-templated transcription"/>
    <property type="evidence" value="ECO:0007669"/>
    <property type="project" value="InterPro"/>
</dbReference>
<dbReference type="RefSeq" id="WP_083343791.1">
    <property type="nucleotide sequence ID" value="NZ_LT629690.1"/>
</dbReference>
<accession>A0A1G7G3W5</accession>